<proteinExistence type="predicted"/>
<comment type="subcellular location">
    <subcellularLocation>
        <location evidence="1">Cell membrane</location>
        <topology evidence="1">Peripheral membrane protein</topology>
    </subcellularLocation>
</comment>
<evidence type="ECO:0000256" key="3">
    <source>
        <dbReference type="ARBA" id="ARBA00022475"/>
    </source>
</evidence>
<dbReference type="RefSeq" id="WP_013255250.1">
    <property type="nucleotide sequence ID" value="NC_014364.1"/>
</dbReference>
<dbReference type="PANTHER" id="PTHR43790">
    <property type="entry name" value="CARBOHYDRATE TRANSPORT ATP-BINDING PROTEIN MG119-RELATED"/>
    <property type="match status" value="1"/>
</dbReference>
<evidence type="ECO:0000259" key="10">
    <source>
        <dbReference type="PROSITE" id="PS50893"/>
    </source>
</evidence>
<dbReference type="InterPro" id="IPR003439">
    <property type="entry name" value="ABC_transporter-like_ATP-bd"/>
</dbReference>
<keyword evidence="4" id="KW-0762">Sugar transport</keyword>
<dbReference type="HOGENOM" id="CLU_000604_92_3_12"/>
<evidence type="ECO:0000256" key="8">
    <source>
        <dbReference type="ARBA" id="ARBA00022967"/>
    </source>
</evidence>
<protein>
    <submittedName>
        <fullName evidence="11">ABC transporter related protein</fullName>
    </submittedName>
</protein>
<sequence length="501" mass="55515">MAVAHSQIVVDIKGLTKSFGGIIALHNADIDFRKGEVHALAGENGAGKSTLCKMLSGAIIPDSGTIRINGIPHTRLTPKEAKLAGVGMIYQEFNLVPDMPVYENIFIGKEIRKGITVDTKEMILQTEELFERMEVKIDPKAYICNLSVAYCQLIEIAKALKEHVEVLIMDEPTAPLTNQEVDVLFKLVNNLKEHGITIIYISHRMEEITNLSDRVTIMRDGAVISTLKTSDTTQHEIISRMVGRELGMNFPLKKQVLGKKEKVLSVRNIKNSMLQDVSFDLYRGEILGLAGLVGSGRTETLRAIFGADKMTSGDVLLHGDNKVTIKTPKDAIKKGIGLIPEDRKRQGVHLSQSIKNNMTLIKIKDLSIFATISKKEEQKLIDRYVDILSIKLASPHFPASSLSGGNQQKVVLAKWLAMQPDIIFFDEPTRGIDVAAKSEIYELMDTLRNDGKAIIMVSSEMPEIIGMCDRILVMYEGRITGELTHEEATQPRIMELASGIV</sequence>
<keyword evidence="9" id="KW-0472">Membrane</keyword>
<gene>
    <name evidence="11" type="ordered locus">Spirs_2682</name>
</gene>
<evidence type="ECO:0000256" key="9">
    <source>
        <dbReference type="ARBA" id="ARBA00023136"/>
    </source>
</evidence>
<dbReference type="InterPro" id="IPR027417">
    <property type="entry name" value="P-loop_NTPase"/>
</dbReference>
<dbReference type="InterPro" id="IPR017871">
    <property type="entry name" value="ABC_transporter-like_CS"/>
</dbReference>
<dbReference type="AlphaFoldDB" id="E1R8N2"/>
<dbReference type="eggNOG" id="COG1129">
    <property type="taxonomic scope" value="Bacteria"/>
</dbReference>
<organism evidence="11 12">
    <name type="scientific">Sediminispirochaeta smaragdinae (strain DSM 11293 / JCM 15392 / SEBR 4228)</name>
    <name type="common">Spirochaeta smaragdinae</name>
    <dbReference type="NCBI Taxonomy" id="573413"/>
    <lineage>
        <taxon>Bacteria</taxon>
        <taxon>Pseudomonadati</taxon>
        <taxon>Spirochaetota</taxon>
        <taxon>Spirochaetia</taxon>
        <taxon>Spirochaetales</taxon>
        <taxon>Spirochaetaceae</taxon>
        <taxon>Sediminispirochaeta</taxon>
    </lineage>
</organism>
<accession>E1R8N2</accession>
<dbReference type="GO" id="GO:0005886">
    <property type="term" value="C:plasma membrane"/>
    <property type="evidence" value="ECO:0007669"/>
    <property type="project" value="UniProtKB-SubCell"/>
</dbReference>
<dbReference type="SMART" id="SM00382">
    <property type="entry name" value="AAA"/>
    <property type="match status" value="2"/>
</dbReference>
<dbReference type="STRING" id="573413.Spirs_2682"/>
<dbReference type="FunFam" id="3.40.50.300:FF:000127">
    <property type="entry name" value="Ribose import ATP-binding protein RbsA"/>
    <property type="match status" value="1"/>
</dbReference>
<keyword evidence="8" id="KW-1278">Translocase</keyword>
<evidence type="ECO:0000256" key="7">
    <source>
        <dbReference type="ARBA" id="ARBA00022840"/>
    </source>
</evidence>
<name>E1R8N2_SEDSS</name>
<dbReference type="GO" id="GO:0005524">
    <property type="term" value="F:ATP binding"/>
    <property type="evidence" value="ECO:0007669"/>
    <property type="project" value="UniProtKB-KW"/>
</dbReference>
<keyword evidence="5" id="KW-0677">Repeat</keyword>
<dbReference type="Proteomes" id="UP000002318">
    <property type="component" value="Chromosome"/>
</dbReference>
<evidence type="ECO:0000256" key="6">
    <source>
        <dbReference type="ARBA" id="ARBA00022741"/>
    </source>
</evidence>
<feature type="domain" description="ABC transporter" evidence="10">
    <location>
        <begin position="252"/>
        <end position="501"/>
    </location>
</feature>
<dbReference type="CDD" id="cd03215">
    <property type="entry name" value="ABC_Carb_Monos_II"/>
    <property type="match status" value="1"/>
</dbReference>
<dbReference type="EMBL" id="CP002116">
    <property type="protein sequence ID" value="ADK81789.1"/>
    <property type="molecule type" value="Genomic_DNA"/>
</dbReference>
<dbReference type="InterPro" id="IPR003593">
    <property type="entry name" value="AAA+_ATPase"/>
</dbReference>
<feature type="domain" description="ABC transporter" evidence="10">
    <location>
        <begin position="10"/>
        <end position="245"/>
    </location>
</feature>
<keyword evidence="2" id="KW-0813">Transport</keyword>
<dbReference type="CDD" id="cd03216">
    <property type="entry name" value="ABC_Carb_Monos_I"/>
    <property type="match status" value="1"/>
</dbReference>
<keyword evidence="12" id="KW-1185">Reference proteome</keyword>
<reference evidence="11 12" key="1">
    <citation type="journal article" date="2010" name="Stand. Genomic Sci.">
        <title>Complete genome sequence of Spirochaeta smaragdinae type strain (SEBR 4228).</title>
        <authorList>
            <person name="Mavromatis K."/>
            <person name="Yasawong M."/>
            <person name="Chertkov O."/>
            <person name="Lapidus A."/>
            <person name="Lucas S."/>
            <person name="Nolan M."/>
            <person name="Del Rio T.G."/>
            <person name="Tice H."/>
            <person name="Cheng J.F."/>
            <person name="Pitluck S."/>
            <person name="Liolios K."/>
            <person name="Ivanova N."/>
            <person name="Tapia R."/>
            <person name="Han C."/>
            <person name="Bruce D."/>
            <person name="Goodwin L."/>
            <person name="Pati A."/>
            <person name="Chen A."/>
            <person name="Palaniappan K."/>
            <person name="Land M."/>
            <person name="Hauser L."/>
            <person name="Chang Y.J."/>
            <person name="Jeffries C.D."/>
            <person name="Detter J.C."/>
            <person name="Rohde M."/>
            <person name="Brambilla E."/>
            <person name="Spring S."/>
            <person name="Goker M."/>
            <person name="Sikorski J."/>
            <person name="Woyke T."/>
            <person name="Bristow J."/>
            <person name="Eisen J.A."/>
            <person name="Markowitz V."/>
            <person name="Hugenholtz P."/>
            <person name="Klenk H.P."/>
            <person name="Kyrpides N.C."/>
        </authorList>
    </citation>
    <scope>NUCLEOTIDE SEQUENCE [LARGE SCALE GENOMIC DNA]</scope>
    <source>
        <strain evidence="12">DSM 11293 / JCM 15392 / SEBR 4228</strain>
    </source>
</reference>
<keyword evidence="7" id="KW-0067">ATP-binding</keyword>
<dbReference type="SUPFAM" id="SSF52540">
    <property type="entry name" value="P-loop containing nucleoside triphosphate hydrolases"/>
    <property type="match status" value="2"/>
</dbReference>
<dbReference type="Pfam" id="PF00005">
    <property type="entry name" value="ABC_tran"/>
    <property type="match status" value="2"/>
</dbReference>
<dbReference type="KEGG" id="ssm:Spirs_2682"/>
<evidence type="ECO:0000256" key="4">
    <source>
        <dbReference type="ARBA" id="ARBA00022597"/>
    </source>
</evidence>
<evidence type="ECO:0000313" key="12">
    <source>
        <dbReference type="Proteomes" id="UP000002318"/>
    </source>
</evidence>
<evidence type="ECO:0000256" key="5">
    <source>
        <dbReference type="ARBA" id="ARBA00022737"/>
    </source>
</evidence>
<evidence type="ECO:0000313" key="11">
    <source>
        <dbReference type="EMBL" id="ADK81789.1"/>
    </source>
</evidence>
<dbReference type="OrthoDB" id="304830at2"/>
<keyword evidence="6" id="KW-0547">Nucleotide-binding</keyword>
<keyword evidence="3" id="KW-1003">Cell membrane</keyword>
<dbReference type="GO" id="GO:0016887">
    <property type="term" value="F:ATP hydrolysis activity"/>
    <property type="evidence" value="ECO:0007669"/>
    <property type="project" value="InterPro"/>
</dbReference>
<dbReference type="InterPro" id="IPR050107">
    <property type="entry name" value="ABC_carbohydrate_import_ATPase"/>
</dbReference>
<dbReference type="PANTHER" id="PTHR43790:SF3">
    <property type="entry name" value="D-ALLOSE IMPORT ATP-BINDING PROTEIN ALSA-RELATED"/>
    <property type="match status" value="1"/>
</dbReference>
<evidence type="ECO:0000256" key="1">
    <source>
        <dbReference type="ARBA" id="ARBA00004202"/>
    </source>
</evidence>
<dbReference type="PROSITE" id="PS00211">
    <property type="entry name" value="ABC_TRANSPORTER_1"/>
    <property type="match status" value="1"/>
</dbReference>
<dbReference type="PROSITE" id="PS50893">
    <property type="entry name" value="ABC_TRANSPORTER_2"/>
    <property type="match status" value="2"/>
</dbReference>
<dbReference type="Gene3D" id="3.40.50.300">
    <property type="entry name" value="P-loop containing nucleotide triphosphate hydrolases"/>
    <property type="match status" value="2"/>
</dbReference>
<evidence type="ECO:0000256" key="2">
    <source>
        <dbReference type="ARBA" id="ARBA00022448"/>
    </source>
</evidence>